<comment type="caution">
    <text evidence="10">The sequence shown here is derived from an EMBL/GenBank/DDBJ whole genome shotgun (WGS) entry which is preliminary data.</text>
</comment>
<keyword evidence="5 8" id="KW-0812">Transmembrane</keyword>
<dbReference type="GO" id="GO:0022857">
    <property type="term" value="F:transmembrane transporter activity"/>
    <property type="evidence" value="ECO:0007669"/>
    <property type="project" value="InterPro"/>
</dbReference>
<sequence length="350" mass="37725">MTLAQWLTEHPRRYTGLLITLTLVLLMSCLVCITFGAAPVPLNRVMDILMFKLFGASENPPLWTAGQETIVWLIRTPRVLLGVLAGAGLALIGSVLQAATRNPLADPHLLGATSGATLGAVIVVMHVGEVLGTLTLPLAAFVGSLVSLCLVLWLASHKGRLDSQRLLLGGVAVSFVMMAIANLSLFLGDHRASSSVLFWMLGGLGLARWELLVVPLITVLSGWVLLQGLGRSLNALMGGDQTATSLGLQVRNVRLLVFLIASLMTGVLVALCGSIGFVGLMVPHIARRLVGSEHRRLLPVATLLGALLMIWVDPHAYRARGSAYRYRDRIVGRAVFYFHDEARLKKPLDR</sequence>
<keyword evidence="3" id="KW-0813">Transport</keyword>
<dbReference type="CDD" id="cd06550">
    <property type="entry name" value="TM_ABC_iron-siderophores_like"/>
    <property type="match status" value="1"/>
</dbReference>
<feature type="transmembrane region" description="Helical" evidence="8">
    <location>
        <begin position="166"/>
        <end position="187"/>
    </location>
</feature>
<keyword evidence="12" id="KW-1185">Reference proteome</keyword>
<dbReference type="Proteomes" id="UP000273536">
    <property type="component" value="Unassembled WGS sequence"/>
</dbReference>
<keyword evidence="7 8" id="KW-0472">Membrane</keyword>
<feature type="transmembrane region" description="Helical" evidence="8">
    <location>
        <begin position="108"/>
        <end position="128"/>
    </location>
</feature>
<dbReference type="SUPFAM" id="SSF81345">
    <property type="entry name" value="ABC transporter involved in vitamin B12 uptake, BtuC"/>
    <property type="match status" value="1"/>
</dbReference>
<dbReference type="Gene3D" id="1.10.3470.10">
    <property type="entry name" value="ABC transporter involved in vitamin B12 uptake, BtuC"/>
    <property type="match status" value="1"/>
</dbReference>
<accession>A0A0P9RJM6</accession>
<comment type="subcellular location">
    <subcellularLocation>
        <location evidence="1">Cell membrane</location>
        <topology evidence="1">Multi-pass membrane protein</topology>
    </subcellularLocation>
</comment>
<dbReference type="InterPro" id="IPR037294">
    <property type="entry name" value="ABC_BtuC-like"/>
</dbReference>
<evidence type="ECO:0000313" key="14">
    <source>
        <dbReference type="Proteomes" id="UP000273536"/>
    </source>
</evidence>
<evidence type="ECO:0000313" key="9">
    <source>
        <dbReference type="EMBL" id="KPC39790.1"/>
    </source>
</evidence>
<feature type="transmembrane region" description="Helical" evidence="8">
    <location>
        <begin position="134"/>
        <end position="154"/>
    </location>
</feature>
<evidence type="ECO:0000256" key="8">
    <source>
        <dbReference type="SAM" id="Phobius"/>
    </source>
</evidence>
<evidence type="ECO:0000313" key="13">
    <source>
        <dbReference type="Proteomes" id="UP000272471"/>
    </source>
</evidence>
<dbReference type="EMBL" id="LGLO01000095">
    <property type="protein sequence ID" value="KPC39790.1"/>
    <property type="molecule type" value="Genomic_DNA"/>
</dbReference>
<reference evidence="13 14" key="3">
    <citation type="submission" date="2018-08" db="EMBL/GenBank/DDBJ databases">
        <title>Recombination of ecologically and evolutionarily significant loci maintains genetic cohesion in the Pseudomonas syringae species complex.</title>
        <authorList>
            <person name="Dillon M."/>
            <person name="Thakur S."/>
            <person name="Almeida R.N.D."/>
            <person name="Weir B.S."/>
            <person name="Guttman D.S."/>
        </authorList>
    </citation>
    <scope>NUCLEOTIDE SEQUENCE [LARGE SCALE GENOMIC DNA]</scope>
    <source>
        <strain evidence="11 13">ICMP 4182</strain>
        <strain evidence="10 14">ICMP 6372</strain>
    </source>
</reference>
<dbReference type="PANTHER" id="PTHR30472:SF67">
    <property type="entry name" value="PERMEASE OF ABC TRANSPORTER-RELATED"/>
    <property type="match status" value="1"/>
</dbReference>
<keyword evidence="4" id="KW-1003">Cell membrane</keyword>
<feature type="transmembrane region" description="Helical" evidence="8">
    <location>
        <begin position="255"/>
        <end position="277"/>
    </location>
</feature>
<feature type="transmembrane region" description="Helical" evidence="8">
    <location>
        <begin position="79"/>
        <end position="96"/>
    </location>
</feature>
<evidence type="ECO:0000256" key="2">
    <source>
        <dbReference type="ARBA" id="ARBA00007935"/>
    </source>
</evidence>
<evidence type="ECO:0000256" key="4">
    <source>
        <dbReference type="ARBA" id="ARBA00022475"/>
    </source>
</evidence>
<reference evidence="9 12" key="2">
    <citation type="submission" date="2015-10" db="EMBL/GenBank/DDBJ databases">
        <title>Comparative genomics and high-throughput reverse genetic screens identify a new phytobacterial MAMP and an Arabidopsis receptor required for immune elicitation.</title>
        <authorList>
            <person name="Mott G.A."/>
            <person name="Thakur S."/>
            <person name="Wang P.W."/>
            <person name="Desveaux D."/>
            <person name="Guttman D.S."/>
        </authorList>
    </citation>
    <scope>NUCLEOTIDE SEQUENCE [LARGE SCALE GENOMIC DNA]</scope>
    <source>
        <strain evidence="9 12">BR1</strain>
    </source>
</reference>
<organism evidence="10 14">
    <name type="scientific">Pseudomonas savastanoi pv. glycinea</name>
    <name type="common">Pseudomonas syringae pv. glycinea</name>
    <dbReference type="NCBI Taxonomy" id="318"/>
    <lineage>
        <taxon>Bacteria</taxon>
        <taxon>Pseudomonadati</taxon>
        <taxon>Pseudomonadota</taxon>
        <taxon>Gammaproteobacteria</taxon>
        <taxon>Pseudomonadales</taxon>
        <taxon>Pseudomonadaceae</taxon>
        <taxon>Pseudomonas</taxon>
    </lineage>
</organism>
<proteinExistence type="inferred from homology"/>
<keyword evidence="6 8" id="KW-1133">Transmembrane helix</keyword>
<gene>
    <name evidence="9" type="ORF">AC496_1481</name>
    <name evidence="11" type="ORF">ALQ11_100460</name>
    <name evidence="10" type="ORF">ALQ42_100459</name>
</gene>
<dbReference type="GO" id="GO:0005886">
    <property type="term" value="C:plasma membrane"/>
    <property type="evidence" value="ECO:0007669"/>
    <property type="project" value="UniProtKB-SubCell"/>
</dbReference>
<name>A0A0P9RJM6_PSESG</name>
<evidence type="ECO:0000256" key="1">
    <source>
        <dbReference type="ARBA" id="ARBA00004651"/>
    </source>
</evidence>
<evidence type="ECO:0000313" key="11">
    <source>
        <dbReference type="EMBL" id="RMQ18789.1"/>
    </source>
</evidence>
<evidence type="ECO:0000256" key="6">
    <source>
        <dbReference type="ARBA" id="ARBA00022989"/>
    </source>
</evidence>
<dbReference type="EMBL" id="RBPS01000315">
    <property type="protein sequence ID" value="RMO31861.1"/>
    <property type="molecule type" value="Genomic_DNA"/>
</dbReference>
<evidence type="ECO:0000313" key="10">
    <source>
        <dbReference type="EMBL" id="RMO31861.1"/>
    </source>
</evidence>
<dbReference type="Pfam" id="PF01032">
    <property type="entry name" value="FecCD"/>
    <property type="match status" value="1"/>
</dbReference>
<protein>
    <submittedName>
        <fullName evidence="9 11">Hemin ABC transporter</fullName>
    </submittedName>
    <submittedName>
        <fullName evidence="10">Putative hemin ABC transporter, permease protein</fullName>
    </submittedName>
</protein>
<dbReference type="Proteomes" id="UP000037836">
    <property type="component" value="Unassembled WGS sequence"/>
</dbReference>
<evidence type="ECO:0000256" key="7">
    <source>
        <dbReference type="ARBA" id="ARBA00023136"/>
    </source>
</evidence>
<feature type="transmembrane region" description="Helical" evidence="8">
    <location>
        <begin position="207"/>
        <end position="226"/>
    </location>
</feature>
<evidence type="ECO:0000256" key="3">
    <source>
        <dbReference type="ARBA" id="ARBA00022448"/>
    </source>
</evidence>
<comment type="similarity">
    <text evidence="2">Belongs to the binding-protein-dependent transport system permease family. FecCD subfamily.</text>
</comment>
<feature type="transmembrane region" description="Helical" evidence="8">
    <location>
        <begin position="16"/>
        <end position="40"/>
    </location>
</feature>
<dbReference type="AlphaFoldDB" id="A0A0P9RJM6"/>
<evidence type="ECO:0000313" key="12">
    <source>
        <dbReference type="Proteomes" id="UP000037836"/>
    </source>
</evidence>
<dbReference type="GO" id="GO:0033214">
    <property type="term" value="P:siderophore-iron import into cell"/>
    <property type="evidence" value="ECO:0007669"/>
    <property type="project" value="TreeGrafter"/>
</dbReference>
<evidence type="ECO:0000256" key="5">
    <source>
        <dbReference type="ARBA" id="ARBA00022692"/>
    </source>
</evidence>
<dbReference type="InterPro" id="IPR000522">
    <property type="entry name" value="ABC_transptr_permease_BtuC"/>
</dbReference>
<dbReference type="EMBL" id="RBQX01000092">
    <property type="protein sequence ID" value="RMQ18789.1"/>
    <property type="molecule type" value="Genomic_DNA"/>
</dbReference>
<dbReference type="Proteomes" id="UP000272471">
    <property type="component" value="Unassembled WGS sequence"/>
</dbReference>
<feature type="transmembrane region" description="Helical" evidence="8">
    <location>
        <begin position="297"/>
        <end position="317"/>
    </location>
</feature>
<reference evidence="9 12" key="1">
    <citation type="submission" date="2015-07" db="EMBL/GenBank/DDBJ databases">
        <authorList>
            <person name="O'Brien H.E."/>
            <person name="Thakur S."/>
            <person name="Gong Y."/>
            <person name="Wang P.W."/>
            <person name="Guttman D.S."/>
        </authorList>
    </citation>
    <scope>NUCLEOTIDE SEQUENCE [LARGE SCALE GENOMIC DNA]</scope>
    <source>
        <strain evidence="9 12">BR1</strain>
    </source>
</reference>
<dbReference type="PANTHER" id="PTHR30472">
    <property type="entry name" value="FERRIC ENTEROBACTIN TRANSPORT SYSTEM PERMEASE PROTEIN"/>
    <property type="match status" value="1"/>
</dbReference>